<evidence type="ECO:0000313" key="1">
    <source>
        <dbReference type="EMBL" id="KND56866.1"/>
    </source>
</evidence>
<name>A0A0L0M3J2_9BURK</name>
<reference evidence="2" key="1">
    <citation type="submission" date="2015-06" db="EMBL/GenBank/DDBJ databases">
        <title>Comparative genomics of Burkholderia leaf nodule symbionts.</title>
        <authorList>
            <person name="Carlier A."/>
            <person name="Eberl L."/>
            <person name="Pinto-Carbo M."/>
        </authorList>
    </citation>
    <scope>NUCLEOTIDE SEQUENCE [LARGE SCALE GENOMIC DNA]</scope>
    <source>
        <strain evidence="2">UZHbot4</strain>
    </source>
</reference>
<sequence length="141" mass="15129">MRVQLTKAQLLPIPRAVANELALQAHLAVEALRAGATDIAPAQQVTEVMLLTKFLADAGHGEFSNDALASADRAIAAVFDAGRDSGVWALPSEECDSFSAIVSLYDHQLQRATLGALTVASERLERFKAGEPYQQAQKRQA</sequence>
<protein>
    <recommendedName>
        <fullName evidence="3">Fis family transcriptional regulator</fullName>
    </recommendedName>
</protein>
<dbReference type="AlphaFoldDB" id="A0A0L0M3J2"/>
<evidence type="ECO:0000313" key="2">
    <source>
        <dbReference type="Proteomes" id="UP000036959"/>
    </source>
</evidence>
<dbReference type="Proteomes" id="UP000036959">
    <property type="component" value="Unassembled WGS sequence"/>
</dbReference>
<evidence type="ECO:0008006" key="3">
    <source>
        <dbReference type="Google" id="ProtNLM"/>
    </source>
</evidence>
<organism evidence="1 2">
    <name type="scientific">Candidatus Burkholderia verschuerenii</name>
    <dbReference type="NCBI Taxonomy" id="242163"/>
    <lineage>
        <taxon>Bacteria</taxon>
        <taxon>Pseudomonadati</taxon>
        <taxon>Pseudomonadota</taxon>
        <taxon>Betaproteobacteria</taxon>
        <taxon>Burkholderiales</taxon>
        <taxon>Burkholderiaceae</taxon>
        <taxon>Burkholderia</taxon>
    </lineage>
</organism>
<comment type="caution">
    <text evidence="1">The sequence shown here is derived from an EMBL/GenBank/DDBJ whole genome shotgun (WGS) entry which is preliminary data.</text>
</comment>
<gene>
    <name evidence="1" type="ORF">BVER_04008c</name>
</gene>
<dbReference type="EMBL" id="LFJJ01000309">
    <property type="protein sequence ID" value="KND56866.1"/>
    <property type="molecule type" value="Genomic_DNA"/>
</dbReference>
<keyword evidence="2" id="KW-1185">Reference proteome</keyword>
<proteinExistence type="predicted"/>
<accession>A0A0L0M3J2</accession>
<dbReference type="PATRIC" id="fig|242163.4.peg.4270"/>